<name>W2RPW0_CYPE1</name>
<feature type="compositionally biased region" description="Basic and acidic residues" evidence="5">
    <location>
        <begin position="1715"/>
        <end position="1729"/>
    </location>
</feature>
<dbReference type="VEuPathDB" id="FungiDB:HMPREF1541_07366"/>
<dbReference type="EMBL" id="KB822723">
    <property type="protein sequence ID" value="ETN37743.1"/>
    <property type="molecule type" value="Genomic_DNA"/>
</dbReference>
<dbReference type="GO" id="GO:0005794">
    <property type="term" value="C:Golgi apparatus"/>
    <property type="evidence" value="ECO:0007669"/>
    <property type="project" value="UniProtKB-UniRule"/>
</dbReference>
<dbReference type="RefSeq" id="XP_008719912.1">
    <property type="nucleotide sequence ID" value="XM_008721690.1"/>
</dbReference>
<organism evidence="10 11">
    <name type="scientific">Cyphellophora europaea (strain CBS 101466)</name>
    <name type="common">Phialophora europaea</name>
    <dbReference type="NCBI Taxonomy" id="1220924"/>
    <lineage>
        <taxon>Eukaryota</taxon>
        <taxon>Fungi</taxon>
        <taxon>Dikarya</taxon>
        <taxon>Ascomycota</taxon>
        <taxon>Pezizomycotina</taxon>
        <taxon>Eurotiomycetes</taxon>
        <taxon>Chaetothyriomycetidae</taxon>
        <taxon>Chaetothyriales</taxon>
        <taxon>Cyphellophoraceae</taxon>
        <taxon>Cyphellophora</taxon>
    </lineage>
</organism>
<feature type="region of interest" description="Disordered" evidence="5">
    <location>
        <begin position="556"/>
        <end position="585"/>
    </location>
</feature>
<dbReference type="InParanoid" id="W2RPW0"/>
<evidence type="ECO:0000259" key="9">
    <source>
        <dbReference type="Pfam" id="PF25037"/>
    </source>
</evidence>
<feature type="region of interest" description="Disordered" evidence="5">
    <location>
        <begin position="1709"/>
        <end position="1763"/>
    </location>
</feature>
<dbReference type="eggNOG" id="KOG1809">
    <property type="taxonomic scope" value="Eukaryota"/>
</dbReference>
<feature type="region of interest" description="Disordered" evidence="5">
    <location>
        <begin position="1374"/>
        <end position="1412"/>
    </location>
</feature>
<feature type="compositionally biased region" description="Low complexity" evidence="5">
    <location>
        <begin position="1389"/>
        <end position="1399"/>
    </location>
</feature>
<comment type="function">
    <text evidence="4">Mediates the transfer of lipids between membranes at organelle contact sites. May play a role in mitochondrial lipid homeostasis.</text>
</comment>
<dbReference type="PIRSF" id="PIRSF037235">
    <property type="entry name" value="VPS13_fungi"/>
    <property type="match status" value="1"/>
</dbReference>
<feature type="region of interest" description="Disordered" evidence="5">
    <location>
        <begin position="873"/>
        <end position="898"/>
    </location>
</feature>
<evidence type="ECO:0000313" key="10">
    <source>
        <dbReference type="EMBL" id="ETN37743.1"/>
    </source>
</evidence>
<evidence type="ECO:0000259" key="7">
    <source>
        <dbReference type="Pfam" id="PF25033"/>
    </source>
</evidence>
<keyword evidence="3 4" id="KW-0445">Lipid transport</keyword>
<feature type="domain" description="VPS13-like middle region" evidence="7">
    <location>
        <begin position="1096"/>
        <end position="1875"/>
    </location>
</feature>
<dbReference type="GO" id="GO:0045324">
    <property type="term" value="P:late endosome to vacuole transport"/>
    <property type="evidence" value="ECO:0007669"/>
    <property type="project" value="UniProtKB-UniRule"/>
</dbReference>
<sequence>MLEGLVANLLNRFLGMYVKNFDPKQLNVGIFSGDVKLRNLELRREALDQLHLPINVVDGRLGELTLSIPWSNLRGKPVKVNIEDVFLLAAPKEEDQYDAEEEEKRTVAVKLEKLESAELLKDRNAEGMSKEEQQKNQSFVQSFTTAIVDNLQVSIKNVHIRYEDAIAAPDHPFAIGFTLKEMSAVSTDADWRPTFIQSTSSTTHKLAVLNSLALYWNSDAELFGTGKGGDADAGSEKLGTEELIRRFKEGIEKSDNPQYLLKPVSGRAGLELDKTGNTDRPRMKARLMFQEFGFLLDDEQYRDALMLVDLMHYFIRHQEYKKNQPEKSPKEDPRAWLKFAGTAVLDKIHDRNRRWTWDYFKERRDMRLRYIEVFKKKKREEQLTEAEKKDLTDLEYKLSYEDLRFWRSLARNQMRKENVGVKKPAAKQTWGQWVWGQKPENTDDSQAEMTEEDRKKLYDAIDWDEKKAISDSVDLPRETVKMQIESSLRTGSFTLKRDPHGKANDVLKLVFDNFRAKTLQRPDSFLADVNLGGFRVYDGTTEGTLFPQIVKVKGVEEQPKDDAEVSDDTNLPTDKGEKQDDDDDDGLFHLIFENNPLDESADTEVMLKLKSLEFIHNPQFVVEIAKFFKPPARQMESIGALLETAGATVEEIRQQTRAGLEFALEEHKTINANLDIQAPIFIIPESITKESALCMILDAGHVSLNSELVDKDTLQDLHSKRKKQYTQQDYQQLEGLMYDKFHLRLDSTQVLLGPGIEATRAELDSKEDDQKMHLIDRINMDFLLELSILPKAPDITRTRISGTLPILHASMSDQKYKNIMKLLDVAVPKFDKDKPTTAENAAGDKQLQSQGDDPRSKRKSVVLLERKGQALIDADSDSEDNSAQKSSGKPQEAEKPINIHQRNFEFNFTVEKLQASLYKSDAENPKNDKLLVELVAEHFALSFYQRPFDMVAEVRLGAMTVDDHIEQEPLPEFKQIISSKGFQAEEGKDLFNVKFVKVNPDSPEFQSTYEGIATNLDVAVSTINLIVTRKTLLTLLDFVLVTFASPGEPQKDQKAIEDRDSQPVELSPAKKNDQSDKIRIKAQLSSIAMILNNDGVRLATLTLNSGDVGVYLDPPTMQIKARLGSLSLVDDINQGAPEDSPLRRLIAIEGDDLADFKYQTYDPSRKGYPGYDSGVYLRSGSIKVNFLEEPFRKIMEFGVKFGKMQGIFNAARQAAANQATQVQESAQKMHFDVVIKTPIVVFPRAMVDNRPRDLLTAYLGEIYASNKFVGVQGQKDGPLVNKLSAGIRHIRLTTEFHYEDGQSEEIEMIEKVDLDFKIRYLEHQSGLERPDLEIEGNMSDVNLRISQTQMKFLLELSKTIPAAFATEVETDEEIAEELPRSASDVALKSQLQSQEQQQMEESKPSHQSPELGATDETWTKLNLVFEAPLVGLELILAKEDEPTGDLDAASFSKFSLNQTNVKMRMLSDNALEAELLIHSFTIRDSRQQETNKFRKIMSLINNDVQQQFMASVSISGGTDRHMIVMLTIDSPRIIFALDYLFALQSFATTALAVNDPASIAETEAVYDDDEEQSDCSESEDMKPAAENASSMTTSFRINIVDAQVILIANPTISNTEAIVLGTKGVLLSQQNATTLQVNKVGMFLCRMDKFETSRLRILDDFSINMSMENRSQGRQSSLTSMHLEIEPLVLRLSLRDILLAMQIAAKATATAPQPKMEHAEPKKIKEVKGSSKAASTRRKSMAGASVSKKSKRTKSVTARAQTARSQSSVVVKREDLVAEIDGIRVILIGDMHELPLLDFSVKKFDVNVKDWSGAMSADTNFNTFINVYNFSKSAWEPLIEPWQLGFHMAKEQDQDMMSVELYSHKNMELTVTSATIALASKSFTFLNTDEDILSKPRTADAPYRIRNYTGFDLSVWADEKSETAAAAKLTDGEEYAWRFEDATSMRENLSPEGNAGLVGVKLEGSGFDSIGRIPVIREGETLYNLKPRKDKIQHRMLVEVKLGTDNVKYITFRSPLLVENKTQIPIEVGVFSPEEGTLLKIEKVPPGEGRPAPVGAAFMHSLLIRPDQGFGYGWSNERLFWKDLLKRSTRTITCQGESRDDSPPFYFQMHASYDKKDPMTQIYPFMRIQISAPIEVQNLLPYDFKYRIYDKNTKKDWTNFLRKGGVSPVHVVELSHLLLLSVDLEDTPFKQSDFAIVNSNTQEDFRREKNLQLKDAQGSQLRLKLHYTNVPDSGGAFKVSIYSPYVILNKTGLDMSIQSKAFFGGSKATPSGGFAASSGHGKALPYLYSYPTDDRKNRSALKIGESAWSKPQSFDALGSSYEVVLPAASGRSEMHVGVDVSEGEGKYNLSKVISITPRYILKNKIGEDLELREPGSSTVMKLKSNELLPVKFMRQVQEKQLCLCFPGANNQWSSPFNLGNVGMTHVKLAKQGQRQKLVRVEIILEGATLFLHFSIETKHWPFSMRNESDTEFLFFQANPNIDEDEEEDKGSGWKPIRYKLPARSIMPYAWDYPASRNKELVLTSGGRERYVKLAEIGNLIPIKLPPRQAGGSPRIIDVNIVADGPTQTLVLSNYKPQRSLYRQQTNMSTTSQTTVNQGFEVKQIESEVNFKAELRLAGIGISLVNSSLRELLYMTFREIEFKYGDSKLYQTFSATTKWIQIDNQLYGGIFPILLYPSVVPKTGKEMEAHPIFHAMVTRVKDDGYGVLYIKYATLLLQQITIELDEDFIFALLDFTKVPGASWTEEKEGKLCDETVDVPEPTREEQGQDVYFELLHLQPIQLDLSFVRTERINAEDTMSSNPMMFFVNVMTMSIGNVNDAPIKLNALMLENARISVPALIANIRNHYTQEVLRQVHVILGSADFLGNPVGLFNSVSSGVADIFYEPYQGLVMTDRPQELGIGMAKGASSFVKKSVFGFSDSMAKFTGSISKGLAAATLDKEFQDQRRMSKNRNRPKHALYGVTSGGNAFATSVASGIGGLARHPLEGAEKEGAFGFVKGVGKGMLGLATKPAIGAFDLASNVAEGVRNTTTVFDAEGLDRVRLTRFIGMDGIVRPYSQREALGQFWLKTCDDGKYFNEDYIAHLELEGKDMMVLLTYNRVLMIRTRKLRMEWDVKLTDVQTISKERTGMSIGLKGGANGPFVPISEQSQRDWLYKQIAVAVNAFNDRYNAKG</sequence>
<dbReference type="GeneID" id="19974705"/>
<feature type="domain" description="Vacuolar protein sorting-associated protein 13 VPS13 adaptor binding" evidence="8">
    <location>
        <begin position="1942"/>
        <end position="2516"/>
    </location>
</feature>
<keyword evidence="11" id="KW-1185">Reference proteome</keyword>
<keyword evidence="2 4" id="KW-0813">Transport</keyword>
<evidence type="ECO:0000256" key="5">
    <source>
        <dbReference type="SAM" id="MobiDB-lite"/>
    </source>
</evidence>
<feature type="region of interest" description="Disordered" evidence="5">
    <location>
        <begin position="1565"/>
        <end position="1587"/>
    </location>
</feature>
<accession>W2RPW0</accession>
<dbReference type="PANTHER" id="PTHR16166">
    <property type="entry name" value="VACUOLAR PROTEIN SORTING-ASSOCIATED PROTEIN VPS13"/>
    <property type="match status" value="1"/>
</dbReference>
<dbReference type="Pfam" id="PF25033">
    <property type="entry name" value="VPS13_M"/>
    <property type="match status" value="1"/>
</dbReference>
<evidence type="ECO:0000256" key="3">
    <source>
        <dbReference type="ARBA" id="ARBA00023055"/>
    </source>
</evidence>
<protein>
    <recommendedName>
        <fullName evidence="4">Vacuolar protein sorting-associated protein</fullName>
    </recommendedName>
</protein>
<evidence type="ECO:0000256" key="2">
    <source>
        <dbReference type="ARBA" id="ARBA00022448"/>
    </source>
</evidence>
<keyword evidence="4" id="KW-0333">Golgi apparatus</keyword>
<gene>
    <name evidence="10" type="ORF">HMPREF1541_07366</name>
</gene>
<dbReference type="InterPro" id="IPR026854">
    <property type="entry name" value="VPS13_N"/>
</dbReference>
<evidence type="ECO:0000256" key="1">
    <source>
        <dbReference type="ARBA" id="ARBA00006545"/>
    </source>
</evidence>
<evidence type="ECO:0000313" key="11">
    <source>
        <dbReference type="Proteomes" id="UP000030752"/>
    </source>
</evidence>
<dbReference type="GO" id="GO:0007005">
    <property type="term" value="P:mitochondrion organization"/>
    <property type="evidence" value="ECO:0007669"/>
    <property type="project" value="TreeGrafter"/>
</dbReference>
<dbReference type="InterPro" id="IPR026847">
    <property type="entry name" value="VPS13"/>
</dbReference>
<proteinExistence type="inferred from homology"/>
<comment type="similarity">
    <text evidence="1 4">Belongs to the VPS13 family.</text>
</comment>
<dbReference type="Pfam" id="PF25036">
    <property type="entry name" value="VPS13_VAB"/>
    <property type="match status" value="1"/>
</dbReference>
<feature type="compositionally biased region" description="Acidic residues" evidence="5">
    <location>
        <begin position="1565"/>
        <end position="1578"/>
    </location>
</feature>
<dbReference type="OrthoDB" id="428159at2759"/>
<dbReference type="GO" id="GO:0045053">
    <property type="term" value="P:protein retention in Golgi apparatus"/>
    <property type="evidence" value="ECO:0007669"/>
    <property type="project" value="UniProtKB-UniRule"/>
</dbReference>
<dbReference type="FunCoup" id="W2RPW0">
    <property type="interactions" value="740"/>
</dbReference>
<dbReference type="Pfam" id="PF25037">
    <property type="entry name" value="VPS13_C"/>
    <property type="match status" value="1"/>
</dbReference>
<dbReference type="STRING" id="1220924.W2RPW0"/>
<feature type="region of interest" description="Disordered" evidence="5">
    <location>
        <begin position="1049"/>
        <end position="1073"/>
    </location>
</feature>
<evidence type="ECO:0000259" key="6">
    <source>
        <dbReference type="Pfam" id="PF12624"/>
    </source>
</evidence>
<dbReference type="Pfam" id="PF12624">
    <property type="entry name" value="VPS13_N"/>
    <property type="match status" value="1"/>
</dbReference>
<feature type="domain" description="Chorein N-terminal" evidence="6">
    <location>
        <begin position="1"/>
        <end position="860"/>
    </location>
</feature>
<dbReference type="InterPro" id="IPR009543">
    <property type="entry name" value="VPS13_VAB"/>
</dbReference>
<dbReference type="InterPro" id="IPR056747">
    <property type="entry name" value="VPS13-like_M"/>
</dbReference>
<reference evidence="10 11" key="1">
    <citation type="submission" date="2013-03" db="EMBL/GenBank/DDBJ databases">
        <title>The Genome Sequence of Phialophora europaea CBS 101466.</title>
        <authorList>
            <consortium name="The Broad Institute Genomics Platform"/>
            <person name="Cuomo C."/>
            <person name="de Hoog S."/>
            <person name="Gorbushina A."/>
            <person name="Walker B."/>
            <person name="Young S.K."/>
            <person name="Zeng Q."/>
            <person name="Gargeya S."/>
            <person name="Fitzgerald M."/>
            <person name="Haas B."/>
            <person name="Abouelleil A."/>
            <person name="Allen A.W."/>
            <person name="Alvarado L."/>
            <person name="Arachchi H.M."/>
            <person name="Berlin A.M."/>
            <person name="Chapman S.B."/>
            <person name="Gainer-Dewar J."/>
            <person name="Goldberg J."/>
            <person name="Griggs A."/>
            <person name="Gujja S."/>
            <person name="Hansen M."/>
            <person name="Howarth C."/>
            <person name="Imamovic A."/>
            <person name="Ireland A."/>
            <person name="Larimer J."/>
            <person name="McCowan C."/>
            <person name="Murphy C."/>
            <person name="Pearson M."/>
            <person name="Poon T.W."/>
            <person name="Priest M."/>
            <person name="Roberts A."/>
            <person name="Saif S."/>
            <person name="Shea T."/>
            <person name="Sisk P."/>
            <person name="Sykes S."/>
            <person name="Wortman J."/>
            <person name="Nusbaum C."/>
            <person name="Birren B."/>
        </authorList>
    </citation>
    <scope>NUCLEOTIDE SEQUENCE [LARGE SCALE GENOMIC DNA]</scope>
    <source>
        <strain evidence="10 11">CBS 101466</strain>
    </source>
</reference>
<dbReference type="Proteomes" id="UP000030752">
    <property type="component" value="Unassembled WGS sequence"/>
</dbReference>
<dbReference type="GO" id="GO:0006869">
    <property type="term" value="P:lipid transport"/>
    <property type="evidence" value="ECO:0007669"/>
    <property type="project" value="UniProtKB-KW"/>
</dbReference>
<dbReference type="HOGENOM" id="CLU_000135_0_0_1"/>
<dbReference type="InterPro" id="IPR017148">
    <property type="entry name" value="VPS13_fungi"/>
</dbReference>
<feature type="domain" description="Intermembrane lipid transfer protein VPS13-like C-terminal" evidence="9">
    <location>
        <begin position="3040"/>
        <end position="3145"/>
    </location>
</feature>
<dbReference type="PANTHER" id="PTHR16166:SF93">
    <property type="entry name" value="INTERMEMBRANE LIPID TRANSFER PROTEIN VPS13"/>
    <property type="match status" value="1"/>
</dbReference>
<dbReference type="InterPro" id="IPR056748">
    <property type="entry name" value="VPS13-like_C"/>
</dbReference>
<dbReference type="GO" id="GO:0006623">
    <property type="term" value="P:protein targeting to vacuole"/>
    <property type="evidence" value="ECO:0007669"/>
    <property type="project" value="TreeGrafter"/>
</dbReference>
<feature type="region of interest" description="Disordered" evidence="5">
    <location>
        <begin position="834"/>
        <end position="859"/>
    </location>
</feature>
<evidence type="ECO:0000259" key="8">
    <source>
        <dbReference type="Pfam" id="PF25036"/>
    </source>
</evidence>
<evidence type="ECO:0000256" key="4">
    <source>
        <dbReference type="PIRNR" id="PIRNR037235"/>
    </source>
</evidence>